<feature type="chain" id="PRO_5035746526" description="Secreted protein" evidence="1">
    <location>
        <begin position="19"/>
        <end position="93"/>
    </location>
</feature>
<proteinExistence type="predicted"/>
<reference evidence="2 3" key="1">
    <citation type="submission" date="2020-06" db="EMBL/GenBank/DDBJ databases">
        <title>WGS assembly of Ceratodon purpureus strain R40.</title>
        <authorList>
            <person name="Carey S.B."/>
            <person name="Jenkins J."/>
            <person name="Shu S."/>
            <person name="Lovell J.T."/>
            <person name="Sreedasyam A."/>
            <person name="Maumus F."/>
            <person name="Tiley G.P."/>
            <person name="Fernandez-Pozo N."/>
            <person name="Barry K."/>
            <person name="Chen C."/>
            <person name="Wang M."/>
            <person name="Lipzen A."/>
            <person name="Daum C."/>
            <person name="Saski C.A."/>
            <person name="Payton A.C."/>
            <person name="Mcbreen J.C."/>
            <person name="Conrad R.E."/>
            <person name="Kollar L.M."/>
            <person name="Olsson S."/>
            <person name="Huttunen S."/>
            <person name="Landis J.B."/>
            <person name="Wickett N.J."/>
            <person name="Johnson M.G."/>
            <person name="Rensing S.A."/>
            <person name="Grimwood J."/>
            <person name="Schmutz J."/>
            <person name="Mcdaniel S.F."/>
        </authorList>
    </citation>
    <scope>NUCLEOTIDE SEQUENCE [LARGE SCALE GENOMIC DNA]</scope>
    <source>
        <strain evidence="2 3">R40</strain>
    </source>
</reference>
<sequence length="93" mass="10706">MTNMLTFFVLAITKTVLCVCNSFCRESCSQGFHFYLRTCTSLRKRMCHVPVSYLLVLSKQPCELDIFITSKCTACCVLTSLLLYECCDRCKMF</sequence>
<name>A0A8T0GAL5_CERPU</name>
<evidence type="ECO:0000313" key="3">
    <source>
        <dbReference type="Proteomes" id="UP000822688"/>
    </source>
</evidence>
<protein>
    <recommendedName>
        <fullName evidence="4">Secreted protein</fullName>
    </recommendedName>
</protein>
<feature type="signal peptide" evidence="1">
    <location>
        <begin position="1"/>
        <end position="18"/>
    </location>
</feature>
<evidence type="ECO:0000313" key="2">
    <source>
        <dbReference type="EMBL" id="KAG0556233.1"/>
    </source>
</evidence>
<keyword evidence="1" id="KW-0732">Signal</keyword>
<evidence type="ECO:0008006" key="4">
    <source>
        <dbReference type="Google" id="ProtNLM"/>
    </source>
</evidence>
<gene>
    <name evidence="2" type="ORF">KC19_11G037100</name>
</gene>
<dbReference type="EMBL" id="CM026432">
    <property type="protein sequence ID" value="KAG0556233.1"/>
    <property type="molecule type" value="Genomic_DNA"/>
</dbReference>
<comment type="caution">
    <text evidence="2">The sequence shown here is derived from an EMBL/GenBank/DDBJ whole genome shotgun (WGS) entry which is preliminary data.</text>
</comment>
<accession>A0A8T0GAL5</accession>
<dbReference type="AlphaFoldDB" id="A0A8T0GAL5"/>
<keyword evidence="3" id="KW-1185">Reference proteome</keyword>
<organism evidence="2 3">
    <name type="scientific">Ceratodon purpureus</name>
    <name type="common">Fire moss</name>
    <name type="synonym">Dicranum purpureum</name>
    <dbReference type="NCBI Taxonomy" id="3225"/>
    <lineage>
        <taxon>Eukaryota</taxon>
        <taxon>Viridiplantae</taxon>
        <taxon>Streptophyta</taxon>
        <taxon>Embryophyta</taxon>
        <taxon>Bryophyta</taxon>
        <taxon>Bryophytina</taxon>
        <taxon>Bryopsida</taxon>
        <taxon>Dicranidae</taxon>
        <taxon>Pseudoditrichales</taxon>
        <taxon>Ditrichaceae</taxon>
        <taxon>Ceratodon</taxon>
    </lineage>
</organism>
<evidence type="ECO:0000256" key="1">
    <source>
        <dbReference type="SAM" id="SignalP"/>
    </source>
</evidence>
<dbReference type="Proteomes" id="UP000822688">
    <property type="component" value="Chromosome 11"/>
</dbReference>